<evidence type="ECO:0000256" key="1">
    <source>
        <dbReference type="SAM" id="Phobius"/>
    </source>
</evidence>
<dbReference type="AlphaFoldDB" id="K1TLP4"/>
<name>K1TLP4_9ZZZZ</name>
<protein>
    <recommendedName>
        <fullName evidence="3">MFS transporter</fullName>
    </recommendedName>
</protein>
<keyword evidence="1" id="KW-0472">Membrane</keyword>
<gene>
    <name evidence="2" type="ORF">LEA_12961</name>
</gene>
<dbReference type="InterPro" id="IPR036259">
    <property type="entry name" value="MFS_trans_sf"/>
</dbReference>
<comment type="caution">
    <text evidence="2">The sequence shown here is derived from an EMBL/GenBank/DDBJ whole genome shotgun (WGS) entry which is preliminary data.</text>
</comment>
<evidence type="ECO:0000313" key="2">
    <source>
        <dbReference type="EMBL" id="EKC60251.1"/>
    </source>
</evidence>
<feature type="transmembrane region" description="Helical" evidence="1">
    <location>
        <begin position="21"/>
        <end position="44"/>
    </location>
</feature>
<dbReference type="SUPFAM" id="SSF103473">
    <property type="entry name" value="MFS general substrate transporter"/>
    <property type="match status" value="1"/>
</dbReference>
<keyword evidence="1" id="KW-0812">Transmembrane</keyword>
<accession>K1TLP4</accession>
<sequence length="64" mass="6837">TASMAAQVVTPMFSGFLMDKLGMTVLFPYAAIFVAGAFVTMLFVRHGDSRPIPAKGLEALDVDD</sequence>
<feature type="non-terminal residue" evidence="2">
    <location>
        <position position="1"/>
    </location>
</feature>
<proteinExistence type="predicted"/>
<evidence type="ECO:0008006" key="3">
    <source>
        <dbReference type="Google" id="ProtNLM"/>
    </source>
</evidence>
<keyword evidence="1" id="KW-1133">Transmembrane helix</keyword>
<reference evidence="2" key="1">
    <citation type="journal article" date="2013" name="Environ. Microbiol.">
        <title>Microbiota from the distal guts of lean and obese adolescents exhibit partial functional redundancy besides clear differences in community structure.</title>
        <authorList>
            <person name="Ferrer M."/>
            <person name="Ruiz A."/>
            <person name="Lanza F."/>
            <person name="Haange S.B."/>
            <person name="Oberbach A."/>
            <person name="Till H."/>
            <person name="Bargiela R."/>
            <person name="Campoy C."/>
            <person name="Segura M.T."/>
            <person name="Richter M."/>
            <person name="von Bergen M."/>
            <person name="Seifert J."/>
            <person name="Suarez A."/>
        </authorList>
    </citation>
    <scope>NUCLEOTIDE SEQUENCE</scope>
</reference>
<dbReference type="EMBL" id="AJWY01008782">
    <property type="protein sequence ID" value="EKC60251.1"/>
    <property type="molecule type" value="Genomic_DNA"/>
</dbReference>
<organism evidence="2">
    <name type="scientific">human gut metagenome</name>
    <dbReference type="NCBI Taxonomy" id="408170"/>
    <lineage>
        <taxon>unclassified sequences</taxon>
        <taxon>metagenomes</taxon>
        <taxon>organismal metagenomes</taxon>
    </lineage>
</organism>